<gene>
    <name evidence="4" type="ordered locus">Bathy10g04230</name>
</gene>
<dbReference type="KEGG" id="bpg:Bathy10g04230"/>
<proteinExistence type="predicted"/>
<dbReference type="GO" id="GO:0003824">
    <property type="term" value="F:catalytic activity"/>
    <property type="evidence" value="ECO:0007669"/>
    <property type="project" value="InterPro"/>
</dbReference>
<dbReference type="OrthoDB" id="10265068at2759"/>
<name>K8EJG8_9CHLO</name>
<reference evidence="4 5" key="1">
    <citation type="submission" date="2011-10" db="EMBL/GenBank/DDBJ databases">
        <authorList>
            <person name="Genoscope - CEA"/>
        </authorList>
    </citation>
    <scope>NUCLEOTIDE SEQUENCE [LARGE SCALE GENOMIC DNA]</scope>
    <source>
        <strain evidence="4 5">RCC 1105</strain>
    </source>
</reference>
<sequence>MESINNNNEDDNLTEYERQRIAHVARNKQYMARLGITDLAMVVHNHNNKNKNNNEEKKKKRKTVPKLRTEPTRASSRIQKKPAELDGSFIDEYSELEMWKKEAKRKKISTSDDDESNKENHVNSTVEALETSREWLENARTILLKRTTCKKKSNGNESSAKTTANEHWRHEALARWGDCVPEIEAVADWKAFVTSRLGTPPPPSPYMLLQEYYCHDGWQLLIAVVLMSRVSSADVKHRCISGFFEKFPTPTSFHKNATPDSVFEIIRPLGLFPNRMRALVELTTRFLSECGKFEVGLTPELKIFGIGVFGMDSYIVFCQGDLTHEPDDKNVKAFVNWQRKNKVKVEEE</sequence>
<dbReference type="GO" id="GO:0003677">
    <property type="term" value="F:DNA binding"/>
    <property type="evidence" value="ECO:0007669"/>
    <property type="project" value="InterPro"/>
</dbReference>
<keyword evidence="5" id="KW-1185">Reference proteome</keyword>
<dbReference type="AlphaFoldDB" id="K8EJG8"/>
<evidence type="ECO:0000256" key="2">
    <source>
        <dbReference type="ARBA" id="ARBA00023242"/>
    </source>
</evidence>
<dbReference type="STRING" id="41875.K8EJG8"/>
<keyword evidence="2" id="KW-0539">Nucleus</keyword>
<evidence type="ECO:0000256" key="1">
    <source>
        <dbReference type="ARBA" id="ARBA00004123"/>
    </source>
</evidence>
<evidence type="ECO:0008006" key="6">
    <source>
        <dbReference type="Google" id="ProtNLM"/>
    </source>
</evidence>
<dbReference type="PANTHER" id="PTHR15074:SF0">
    <property type="entry name" value="METHYL-CPG-BINDING DOMAIN PROTEIN 4-LIKE PROTEIN"/>
    <property type="match status" value="1"/>
</dbReference>
<feature type="region of interest" description="Disordered" evidence="3">
    <location>
        <begin position="46"/>
        <end position="83"/>
    </location>
</feature>
<dbReference type="GO" id="GO:0006281">
    <property type="term" value="P:DNA repair"/>
    <property type="evidence" value="ECO:0007669"/>
    <property type="project" value="InterPro"/>
</dbReference>
<dbReference type="InterPro" id="IPR045138">
    <property type="entry name" value="MeCP2/MBD4"/>
</dbReference>
<dbReference type="Proteomes" id="UP000198341">
    <property type="component" value="Chromosome 10"/>
</dbReference>
<organism evidence="4 5">
    <name type="scientific">Bathycoccus prasinos</name>
    <dbReference type="NCBI Taxonomy" id="41875"/>
    <lineage>
        <taxon>Eukaryota</taxon>
        <taxon>Viridiplantae</taxon>
        <taxon>Chlorophyta</taxon>
        <taxon>Mamiellophyceae</taxon>
        <taxon>Mamiellales</taxon>
        <taxon>Bathycoccaceae</taxon>
        <taxon>Bathycoccus</taxon>
    </lineage>
</organism>
<dbReference type="Gene3D" id="1.10.340.30">
    <property type="entry name" value="Hypothetical protein, domain 2"/>
    <property type="match status" value="1"/>
</dbReference>
<protein>
    <recommendedName>
        <fullName evidence="6">HhH-GPD domain-containing protein</fullName>
    </recommendedName>
</protein>
<accession>K8EJG8</accession>
<feature type="region of interest" description="Disordered" evidence="3">
    <location>
        <begin position="105"/>
        <end position="125"/>
    </location>
</feature>
<dbReference type="GeneID" id="19013499"/>
<comment type="subcellular location">
    <subcellularLocation>
        <location evidence="1">Nucleus</location>
    </subcellularLocation>
</comment>
<dbReference type="RefSeq" id="XP_007510643.1">
    <property type="nucleotide sequence ID" value="XM_007510581.1"/>
</dbReference>
<dbReference type="SUPFAM" id="SSF48150">
    <property type="entry name" value="DNA-glycosylase"/>
    <property type="match status" value="1"/>
</dbReference>
<dbReference type="InterPro" id="IPR011257">
    <property type="entry name" value="DNA_glycosylase"/>
</dbReference>
<dbReference type="PANTHER" id="PTHR15074">
    <property type="entry name" value="METHYL-CPG-BINDING PROTEIN"/>
    <property type="match status" value="1"/>
</dbReference>
<evidence type="ECO:0000313" key="4">
    <source>
        <dbReference type="EMBL" id="CCO18176.1"/>
    </source>
</evidence>
<dbReference type="GO" id="GO:0005634">
    <property type="term" value="C:nucleus"/>
    <property type="evidence" value="ECO:0007669"/>
    <property type="project" value="UniProtKB-SubCell"/>
</dbReference>
<evidence type="ECO:0000256" key="3">
    <source>
        <dbReference type="SAM" id="MobiDB-lite"/>
    </source>
</evidence>
<dbReference type="eggNOG" id="KOG4161">
    <property type="taxonomic scope" value="Eukaryota"/>
</dbReference>
<evidence type="ECO:0000313" key="5">
    <source>
        <dbReference type="Proteomes" id="UP000198341"/>
    </source>
</evidence>
<dbReference type="EMBL" id="FO082269">
    <property type="protein sequence ID" value="CCO18176.1"/>
    <property type="molecule type" value="Genomic_DNA"/>
</dbReference>